<proteinExistence type="predicted"/>
<keyword evidence="3" id="KW-1185">Reference proteome</keyword>
<dbReference type="AlphaFoldDB" id="A0A0M3K6I4"/>
<evidence type="ECO:0000313" key="4">
    <source>
        <dbReference type="WBParaSite" id="ASIM_0001657501-mRNA-1"/>
    </source>
</evidence>
<feature type="compositionally biased region" description="Low complexity" evidence="1">
    <location>
        <begin position="25"/>
        <end position="50"/>
    </location>
</feature>
<evidence type="ECO:0000313" key="3">
    <source>
        <dbReference type="Proteomes" id="UP000267096"/>
    </source>
</evidence>
<dbReference type="WBParaSite" id="ASIM_0001657501-mRNA-1">
    <property type="protein sequence ID" value="ASIM_0001657501-mRNA-1"/>
    <property type="gene ID" value="ASIM_0001657501"/>
</dbReference>
<sequence>MVKGAYKRRQILSEARSKLNAGKFTSASSYSSSSSNSSGSSSGTASSCSSSSLEKFRSIGTNTAITSCDVGTMTDIDVSTQDAATMTSANTVCVTTMTEPFGDDDGAERQRNTEGANGDELQVYT</sequence>
<evidence type="ECO:0000313" key="2">
    <source>
        <dbReference type="EMBL" id="VDK56579.1"/>
    </source>
</evidence>
<gene>
    <name evidence="2" type="ORF">ASIM_LOCUS15981</name>
</gene>
<accession>A0A0M3K6I4</accession>
<dbReference type="EMBL" id="UYRR01032713">
    <property type="protein sequence ID" value="VDK56579.1"/>
    <property type="molecule type" value="Genomic_DNA"/>
</dbReference>
<feature type="region of interest" description="Disordered" evidence="1">
    <location>
        <begin position="96"/>
        <end position="125"/>
    </location>
</feature>
<dbReference type="Proteomes" id="UP000267096">
    <property type="component" value="Unassembled WGS sequence"/>
</dbReference>
<protein>
    <submittedName>
        <fullName evidence="2 4">Uncharacterized protein</fullName>
    </submittedName>
</protein>
<organism evidence="4">
    <name type="scientific">Anisakis simplex</name>
    <name type="common">Herring worm</name>
    <dbReference type="NCBI Taxonomy" id="6269"/>
    <lineage>
        <taxon>Eukaryota</taxon>
        <taxon>Metazoa</taxon>
        <taxon>Ecdysozoa</taxon>
        <taxon>Nematoda</taxon>
        <taxon>Chromadorea</taxon>
        <taxon>Rhabditida</taxon>
        <taxon>Spirurina</taxon>
        <taxon>Ascaridomorpha</taxon>
        <taxon>Ascaridoidea</taxon>
        <taxon>Anisakidae</taxon>
        <taxon>Anisakis</taxon>
        <taxon>Anisakis simplex complex</taxon>
    </lineage>
</organism>
<evidence type="ECO:0000256" key="1">
    <source>
        <dbReference type="SAM" id="MobiDB-lite"/>
    </source>
</evidence>
<reference evidence="2 3" key="2">
    <citation type="submission" date="2018-11" db="EMBL/GenBank/DDBJ databases">
        <authorList>
            <consortium name="Pathogen Informatics"/>
        </authorList>
    </citation>
    <scope>NUCLEOTIDE SEQUENCE [LARGE SCALE GENOMIC DNA]</scope>
</reference>
<feature type="region of interest" description="Disordered" evidence="1">
    <location>
        <begin position="23"/>
        <end position="50"/>
    </location>
</feature>
<reference evidence="4" key="1">
    <citation type="submission" date="2017-02" db="UniProtKB">
        <authorList>
            <consortium name="WormBaseParasite"/>
        </authorList>
    </citation>
    <scope>IDENTIFICATION</scope>
</reference>
<name>A0A0M3K6I4_ANISI</name>